<sequence>MAGKKFEKGSEEWQFFIDYYQFRQKYYYADNCDEWYQEMMQAGENIIEKYSGMEFSEYAKELIFDHFADVERRMRAIDEAQK</sequence>
<accession>A0A8S5RR16</accession>
<organism evidence="1">
    <name type="scientific">virus sp. ctQ5V6</name>
    <dbReference type="NCBI Taxonomy" id="2825815"/>
    <lineage>
        <taxon>Viruses</taxon>
    </lineage>
</organism>
<reference evidence="1" key="1">
    <citation type="journal article" date="2021" name="Proc. Natl. Acad. Sci. U.S.A.">
        <title>A Catalog of Tens of Thousands of Viruses from Human Metagenomes Reveals Hidden Associations with Chronic Diseases.</title>
        <authorList>
            <person name="Tisza M.J."/>
            <person name="Buck C.B."/>
        </authorList>
    </citation>
    <scope>NUCLEOTIDE SEQUENCE</scope>
    <source>
        <strain evidence="1">CtQ5V6</strain>
    </source>
</reference>
<proteinExistence type="predicted"/>
<dbReference type="EMBL" id="BK059134">
    <property type="protein sequence ID" value="DAE33444.1"/>
    <property type="molecule type" value="Genomic_DNA"/>
</dbReference>
<evidence type="ECO:0000313" key="1">
    <source>
        <dbReference type="EMBL" id="DAE33444.1"/>
    </source>
</evidence>
<protein>
    <submittedName>
        <fullName evidence="1">Uncharacterized protein</fullName>
    </submittedName>
</protein>
<name>A0A8S5RR16_9VIRU</name>